<comment type="caution">
    <text evidence="2">The sequence shown here is derived from an EMBL/GenBank/DDBJ whole genome shotgun (WGS) entry which is preliminary data.</text>
</comment>
<feature type="region of interest" description="Disordered" evidence="1">
    <location>
        <begin position="1"/>
        <end position="29"/>
    </location>
</feature>
<evidence type="ECO:0000256" key="1">
    <source>
        <dbReference type="SAM" id="MobiDB-lite"/>
    </source>
</evidence>
<gene>
    <name evidence="2" type="ORF">HMPREF1555_01206</name>
</gene>
<dbReference type="Proteomes" id="UP000016630">
    <property type="component" value="Unassembled WGS sequence"/>
</dbReference>
<feature type="compositionally biased region" description="Polar residues" evidence="1">
    <location>
        <begin position="13"/>
        <end position="29"/>
    </location>
</feature>
<dbReference type="HOGENOM" id="CLU_3255608_0_0_10"/>
<organism evidence="2 3">
    <name type="scientific">Porphyromonas gingivalis F0570</name>
    <dbReference type="NCBI Taxonomy" id="1227271"/>
    <lineage>
        <taxon>Bacteria</taxon>
        <taxon>Pseudomonadati</taxon>
        <taxon>Bacteroidota</taxon>
        <taxon>Bacteroidia</taxon>
        <taxon>Bacteroidales</taxon>
        <taxon>Porphyromonadaceae</taxon>
        <taxon>Porphyromonas</taxon>
    </lineage>
</organism>
<evidence type="ECO:0000313" key="2">
    <source>
        <dbReference type="EMBL" id="ERJ66091.1"/>
    </source>
</evidence>
<dbReference type="EMBL" id="AWUW01000086">
    <property type="protein sequence ID" value="ERJ66091.1"/>
    <property type="molecule type" value="Genomic_DNA"/>
</dbReference>
<name>A0A0E2M555_PORGN</name>
<protein>
    <submittedName>
        <fullName evidence="2">Uncharacterized protein</fullName>
    </submittedName>
</protein>
<evidence type="ECO:0000313" key="3">
    <source>
        <dbReference type="Proteomes" id="UP000016630"/>
    </source>
</evidence>
<proteinExistence type="predicted"/>
<accession>A0A0E2M555</accession>
<feature type="compositionally biased region" description="Basic and acidic residues" evidence="1">
    <location>
        <begin position="1"/>
        <end position="10"/>
    </location>
</feature>
<sequence length="42" mass="4828">MPKNTKKVEKNQYPPTINVNTTIKSNTDSSLSLIPEIQRERL</sequence>
<dbReference type="AlphaFoldDB" id="A0A0E2M555"/>
<reference evidence="2 3" key="1">
    <citation type="submission" date="2013-06" db="EMBL/GenBank/DDBJ databases">
        <authorList>
            <person name="Weinstock G."/>
            <person name="Sodergren E."/>
            <person name="Lobos E.A."/>
            <person name="Fulton L."/>
            <person name="Fulton R."/>
            <person name="Courtney L."/>
            <person name="Fronick C."/>
            <person name="O'Laughlin M."/>
            <person name="Godfrey J."/>
            <person name="Wilson R.M."/>
            <person name="Miner T."/>
            <person name="Farmer C."/>
            <person name="Delehaunty K."/>
            <person name="Cordes M."/>
            <person name="Minx P."/>
            <person name="Tomlinson C."/>
            <person name="Chen J."/>
            <person name="Wollam A."/>
            <person name="Pepin K.H."/>
            <person name="Bhonagiri V."/>
            <person name="Zhang X."/>
            <person name="Warren W."/>
            <person name="Mitreva M."/>
            <person name="Mardis E.R."/>
            <person name="Wilson R.K."/>
        </authorList>
    </citation>
    <scope>NUCLEOTIDE SEQUENCE [LARGE SCALE GENOMIC DNA]</scope>
    <source>
        <strain evidence="2 3">F0570</strain>
    </source>
</reference>